<reference evidence="2" key="1">
    <citation type="submission" date="2009-09" db="EMBL/GenBank/DDBJ databases">
        <title>The complete genome of Nakamurella multipartita DSM 44233.</title>
        <authorList>
            <consortium name="US DOE Joint Genome Institute (JGI-PGF)"/>
            <person name="Lucas S."/>
            <person name="Copeland A."/>
            <person name="Lapidus A."/>
            <person name="Glavina del Rio T."/>
            <person name="Dalin E."/>
            <person name="Tice H."/>
            <person name="Bruce D."/>
            <person name="Goodwin L."/>
            <person name="Pitluck S."/>
            <person name="Kyrpides N."/>
            <person name="Mavromatis K."/>
            <person name="Ivanova N."/>
            <person name="Ovchinnikova G."/>
            <person name="Sims D."/>
            <person name="Meincke L."/>
            <person name="Brettin T."/>
            <person name="Detter J.C."/>
            <person name="Han C."/>
            <person name="Larimer F."/>
            <person name="Land M."/>
            <person name="Hauser L."/>
            <person name="Markowitz V."/>
            <person name="Cheng J.-F."/>
            <person name="Hugenholtz P."/>
            <person name="Woyke T."/>
            <person name="Wu D."/>
            <person name="Klenk H.-P."/>
            <person name="Eisen J.A."/>
        </authorList>
    </citation>
    <scope>NUCLEOTIDE SEQUENCE [LARGE SCALE GENOMIC DNA]</scope>
    <source>
        <strain evidence="2">ATCC 700099 / DSM 44233 / CIP 104796 / JCM 9543 / NBRC 105858 / Y-104</strain>
    </source>
</reference>
<sequence length="160" mass="16428">MSDQGLKERLRADLTAAMKARDTLTTSTLRLALAAITTAEVAGPQAKELSDAEIVTVLQKEVRKRGEAAEAFAGAGRDEQAAKERAEAQVLSGYLPQKLTDAEVEDLVAAAVAAVTASTGAAPTMRQMGPVIKDVQARAAGRADGSRIAAAVKLALSGAG</sequence>
<name>C8X6U4_NAKMY</name>
<dbReference type="PANTHER" id="PTHR28055">
    <property type="entry name" value="ALTERED INHERITANCE OF MITOCHONDRIA PROTEIN 41, MITOCHONDRIAL"/>
    <property type="match status" value="1"/>
</dbReference>
<dbReference type="EMBL" id="CP001737">
    <property type="protein sequence ID" value="ACV80842.1"/>
    <property type="molecule type" value="Genomic_DNA"/>
</dbReference>
<dbReference type="HOGENOM" id="CLU_079430_2_0_11"/>
<evidence type="ECO:0000313" key="2">
    <source>
        <dbReference type="Proteomes" id="UP000002218"/>
    </source>
</evidence>
<dbReference type="InterPro" id="IPR042184">
    <property type="entry name" value="YqeY/Aim41_N"/>
</dbReference>
<proteinExistence type="predicted"/>
<dbReference type="RefSeq" id="WP_015749657.1">
    <property type="nucleotide sequence ID" value="NC_013235.1"/>
</dbReference>
<dbReference type="Proteomes" id="UP000002218">
    <property type="component" value="Chromosome"/>
</dbReference>
<gene>
    <name evidence="1" type="ordered locus">Namu_4563</name>
</gene>
<dbReference type="GO" id="GO:0016884">
    <property type="term" value="F:carbon-nitrogen ligase activity, with glutamine as amido-N-donor"/>
    <property type="evidence" value="ECO:0007669"/>
    <property type="project" value="InterPro"/>
</dbReference>
<dbReference type="Pfam" id="PF09424">
    <property type="entry name" value="YqeY"/>
    <property type="match status" value="1"/>
</dbReference>
<dbReference type="Gene3D" id="1.10.1510.10">
    <property type="entry name" value="Uncharacterised protein YqeY/AIM41 PF09424, N-terminal domain"/>
    <property type="match status" value="1"/>
</dbReference>
<dbReference type="OrthoDB" id="5244551at2"/>
<accession>C8X6U4</accession>
<evidence type="ECO:0000313" key="1">
    <source>
        <dbReference type="EMBL" id="ACV80842.1"/>
    </source>
</evidence>
<reference evidence="1 2" key="2">
    <citation type="journal article" date="2010" name="Stand. Genomic Sci.">
        <title>Complete genome sequence of Nakamurella multipartita type strain (Y-104).</title>
        <authorList>
            <person name="Tice H."/>
            <person name="Mayilraj S."/>
            <person name="Sims D."/>
            <person name="Lapidus A."/>
            <person name="Nolan M."/>
            <person name="Lucas S."/>
            <person name="Glavina Del Rio T."/>
            <person name="Copeland A."/>
            <person name="Cheng J.F."/>
            <person name="Meincke L."/>
            <person name="Bruce D."/>
            <person name="Goodwin L."/>
            <person name="Pitluck S."/>
            <person name="Ivanova N."/>
            <person name="Mavromatis K."/>
            <person name="Ovchinnikova G."/>
            <person name="Pati A."/>
            <person name="Chen A."/>
            <person name="Palaniappan K."/>
            <person name="Land M."/>
            <person name="Hauser L."/>
            <person name="Chang Y.J."/>
            <person name="Jeffries C.D."/>
            <person name="Detter J.C."/>
            <person name="Brettin T."/>
            <person name="Rohde M."/>
            <person name="Goker M."/>
            <person name="Bristow J."/>
            <person name="Eisen J.A."/>
            <person name="Markowitz V."/>
            <person name="Hugenholtz P."/>
            <person name="Kyrpides N.C."/>
            <person name="Klenk H.P."/>
            <person name="Chen F."/>
        </authorList>
    </citation>
    <scope>NUCLEOTIDE SEQUENCE [LARGE SCALE GENOMIC DNA]</scope>
    <source>
        <strain evidence="2">ATCC 700099 / DSM 44233 / CIP 104796 / JCM 9543 / NBRC 105858 / Y-104</strain>
    </source>
</reference>
<dbReference type="SUPFAM" id="SSF89095">
    <property type="entry name" value="GatB/YqeY motif"/>
    <property type="match status" value="1"/>
</dbReference>
<dbReference type="FunCoup" id="C8X6U4">
    <property type="interactions" value="1"/>
</dbReference>
<dbReference type="eggNOG" id="COG1610">
    <property type="taxonomic scope" value="Bacteria"/>
</dbReference>
<dbReference type="KEGG" id="nml:Namu_4563"/>
<dbReference type="AlphaFoldDB" id="C8X6U4"/>
<organism evidence="1 2">
    <name type="scientific">Nakamurella multipartita (strain ATCC 700099 / DSM 44233 / CIP 104796 / JCM 9543 / NBRC 105858 / Y-104)</name>
    <name type="common">Microsphaera multipartita</name>
    <dbReference type="NCBI Taxonomy" id="479431"/>
    <lineage>
        <taxon>Bacteria</taxon>
        <taxon>Bacillati</taxon>
        <taxon>Actinomycetota</taxon>
        <taxon>Actinomycetes</taxon>
        <taxon>Nakamurellales</taxon>
        <taxon>Nakamurellaceae</taxon>
        <taxon>Nakamurella</taxon>
    </lineage>
</organism>
<dbReference type="InterPro" id="IPR019004">
    <property type="entry name" value="YqeY/Aim41"/>
</dbReference>
<dbReference type="STRING" id="479431.Namu_4563"/>
<protein>
    <submittedName>
        <fullName evidence="1">GatB/YqeY</fullName>
    </submittedName>
</protein>
<dbReference type="InterPro" id="IPR023168">
    <property type="entry name" value="GatB_Yqey_C_2"/>
</dbReference>
<dbReference type="Gene3D" id="1.10.10.410">
    <property type="match status" value="1"/>
</dbReference>
<keyword evidence="2" id="KW-1185">Reference proteome</keyword>
<dbReference type="PANTHER" id="PTHR28055:SF1">
    <property type="entry name" value="ALTERED INHERITANCE OF MITOCHONDRIA PROTEIN 41, MITOCHONDRIAL"/>
    <property type="match status" value="1"/>
</dbReference>
<dbReference type="InParanoid" id="C8X6U4"/>
<dbReference type="InterPro" id="IPR003789">
    <property type="entry name" value="Asn/Gln_tRNA_amidoTrase-B-like"/>
</dbReference>